<reference evidence="1" key="1">
    <citation type="submission" date="2018-05" db="EMBL/GenBank/DDBJ databases">
        <authorList>
            <person name="Lanie J.A."/>
            <person name="Ng W.-L."/>
            <person name="Kazmierczak K.M."/>
            <person name="Andrzejewski T.M."/>
            <person name="Davidsen T.M."/>
            <person name="Wayne K.J."/>
            <person name="Tettelin H."/>
            <person name="Glass J.I."/>
            <person name="Rusch D."/>
            <person name="Podicherti R."/>
            <person name="Tsui H.-C.T."/>
            <person name="Winkler M.E."/>
        </authorList>
    </citation>
    <scope>NUCLEOTIDE SEQUENCE</scope>
</reference>
<dbReference type="AlphaFoldDB" id="A0A382F7Q1"/>
<gene>
    <name evidence="1" type="ORF">METZ01_LOCUS211553</name>
</gene>
<dbReference type="EMBL" id="UINC01048310">
    <property type="protein sequence ID" value="SVB58699.1"/>
    <property type="molecule type" value="Genomic_DNA"/>
</dbReference>
<feature type="non-terminal residue" evidence="1">
    <location>
        <position position="27"/>
    </location>
</feature>
<name>A0A382F7Q1_9ZZZZ</name>
<sequence>MCHTVFYEPKVKDTLSIRERSFMQVLI</sequence>
<accession>A0A382F7Q1</accession>
<evidence type="ECO:0000313" key="1">
    <source>
        <dbReference type="EMBL" id="SVB58699.1"/>
    </source>
</evidence>
<protein>
    <submittedName>
        <fullName evidence="1">Uncharacterized protein</fullName>
    </submittedName>
</protein>
<proteinExistence type="predicted"/>
<organism evidence="1">
    <name type="scientific">marine metagenome</name>
    <dbReference type="NCBI Taxonomy" id="408172"/>
    <lineage>
        <taxon>unclassified sequences</taxon>
        <taxon>metagenomes</taxon>
        <taxon>ecological metagenomes</taxon>
    </lineage>
</organism>